<comment type="caution">
    <text evidence="1">The sequence shown here is derived from an EMBL/GenBank/DDBJ whole genome shotgun (WGS) entry which is preliminary data.</text>
</comment>
<name>A0A2K3KFQ5_TRIPR</name>
<reference evidence="1 2" key="1">
    <citation type="journal article" date="2014" name="Am. J. Bot.">
        <title>Genome assembly and annotation for red clover (Trifolium pratense; Fabaceae).</title>
        <authorList>
            <person name="Istvanek J."/>
            <person name="Jaros M."/>
            <person name="Krenek A."/>
            <person name="Repkova J."/>
        </authorList>
    </citation>
    <scope>NUCLEOTIDE SEQUENCE [LARGE SCALE GENOMIC DNA]</scope>
    <source>
        <strain evidence="2">cv. Tatra</strain>
        <tissue evidence="1">Young leaves</tissue>
    </source>
</reference>
<sequence>MLLSYRPLLEEDFVAVSAVYVAEVAFLPQTLVLLHPCNASLPGSMVNCDISPSNLDLCGCKGSSTLTSLCCKELKITYTLKAIQSYLKLVDGDYHNGVEIDRNQVLATPKFNHILFTNIDVTIPLNIVYPSSETEQHKVCNVSSSSSSDDADSAELDITFEDKLIDKSS</sequence>
<reference evidence="1 2" key="2">
    <citation type="journal article" date="2017" name="Front. Plant Sci.">
        <title>Gene Classification and Mining of Molecular Markers Useful in Red Clover (Trifolium pratense) Breeding.</title>
        <authorList>
            <person name="Istvanek J."/>
            <person name="Dluhosova J."/>
            <person name="Dluhos P."/>
            <person name="Patkova L."/>
            <person name="Nedelnik J."/>
            <person name="Repkova J."/>
        </authorList>
    </citation>
    <scope>NUCLEOTIDE SEQUENCE [LARGE SCALE GENOMIC DNA]</scope>
    <source>
        <strain evidence="2">cv. Tatra</strain>
        <tissue evidence="1">Young leaves</tissue>
    </source>
</reference>
<accession>A0A2K3KFQ5</accession>
<dbReference type="Proteomes" id="UP000236291">
    <property type="component" value="Unassembled WGS sequence"/>
</dbReference>
<gene>
    <name evidence="1" type="ORF">L195_g054376</name>
</gene>
<dbReference type="EMBL" id="ASHM01094838">
    <property type="protein sequence ID" value="PNX65120.1"/>
    <property type="molecule type" value="Genomic_DNA"/>
</dbReference>
<organism evidence="1 2">
    <name type="scientific">Trifolium pratense</name>
    <name type="common">Red clover</name>
    <dbReference type="NCBI Taxonomy" id="57577"/>
    <lineage>
        <taxon>Eukaryota</taxon>
        <taxon>Viridiplantae</taxon>
        <taxon>Streptophyta</taxon>
        <taxon>Embryophyta</taxon>
        <taxon>Tracheophyta</taxon>
        <taxon>Spermatophyta</taxon>
        <taxon>Magnoliopsida</taxon>
        <taxon>eudicotyledons</taxon>
        <taxon>Gunneridae</taxon>
        <taxon>Pentapetalae</taxon>
        <taxon>rosids</taxon>
        <taxon>fabids</taxon>
        <taxon>Fabales</taxon>
        <taxon>Fabaceae</taxon>
        <taxon>Papilionoideae</taxon>
        <taxon>50 kb inversion clade</taxon>
        <taxon>NPAAA clade</taxon>
        <taxon>Hologalegina</taxon>
        <taxon>IRL clade</taxon>
        <taxon>Trifolieae</taxon>
        <taxon>Trifolium</taxon>
    </lineage>
</organism>
<proteinExistence type="predicted"/>
<protein>
    <submittedName>
        <fullName evidence="1">Uncharacterized protein</fullName>
    </submittedName>
</protein>
<dbReference type="AlphaFoldDB" id="A0A2K3KFQ5"/>
<evidence type="ECO:0000313" key="1">
    <source>
        <dbReference type="EMBL" id="PNX65120.1"/>
    </source>
</evidence>
<evidence type="ECO:0000313" key="2">
    <source>
        <dbReference type="Proteomes" id="UP000236291"/>
    </source>
</evidence>